<feature type="region of interest" description="Disordered" evidence="3">
    <location>
        <begin position="232"/>
        <end position="271"/>
    </location>
</feature>
<evidence type="ECO:0000256" key="1">
    <source>
        <dbReference type="PROSITE-ProRule" id="PRU00175"/>
    </source>
</evidence>
<keyword evidence="1" id="KW-0479">Metal-binding</keyword>
<evidence type="ECO:0000313" key="5">
    <source>
        <dbReference type="EMBL" id="KAL3531386.1"/>
    </source>
</evidence>
<feature type="region of interest" description="Disordered" evidence="3">
    <location>
        <begin position="299"/>
        <end position="344"/>
    </location>
</feature>
<dbReference type="CDD" id="cd23128">
    <property type="entry name" value="RING-HC_MIP1-like"/>
    <property type="match status" value="1"/>
</dbReference>
<name>A0ABD3AJQ8_9GENT</name>
<protein>
    <recommendedName>
        <fullName evidence="4">RING-type domain-containing protein</fullName>
    </recommendedName>
</protein>
<dbReference type="SUPFAM" id="SSF57850">
    <property type="entry name" value="RING/U-box"/>
    <property type="match status" value="1"/>
</dbReference>
<dbReference type="InterPro" id="IPR046527">
    <property type="entry name" value="PIR2-like_helical"/>
</dbReference>
<dbReference type="InterPro" id="IPR013083">
    <property type="entry name" value="Znf_RING/FYVE/PHD"/>
</dbReference>
<dbReference type="PANTHER" id="PTHR46405:SF9">
    <property type="entry name" value="E3 UBIQUITIN-PROTEIN LIGASE RF298"/>
    <property type="match status" value="1"/>
</dbReference>
<evidence type="ECO:0000259" key="4">
    <source>
        <dbReference type="PROSITE" id="PS50089"/>
    </source>
</evidence>
<feature type="domain" description="RING-type" evidence="4">
    <location>
        <begin position="806"/>
        <end position="846"/>
    </location>
</feature>
<feature type="coiled-coil region" evidence="2">
    <location>
        <begin position="585"/>
        <end position="619"/>
    </location>
</feature>
<keyword evidence="6" id="KW-1185">Reference proteome</keyword>
<keyword evidence="2" id="KW-0175">Coiled coil</keyword>
<accession>A0ABD3AJQ8</accession>
<evidence type="ECO:0000256" key="3">
    <source>
        <dbReference type="SAM" id="MobiDB-lite"/>
    </source>
</evidence>
<dbReference type="Pfam" id="PF13920">
    <property type="entry name" value="zf-C3HC4_3"/>
    <property type="match status" value="1"/>
</dbReference>
<dbReference type="InterPro" id="IPR046934">
    <property type="entry name" value="PIR2-like"/>
</dbReference>
<reference evidence="5 6" key="1">
    <citation type="submission" date="2024-11" db="EMBL/GenBank/DDBJ databases">
        <title>A near-complete genome assembly of Cinchona calisaya.</title>
        <authorList>
            <person name="Lian D.C."/>
            <person name="Zhao X.W."/>
            <person name="Wei L."/>
        </authorList>
    </citation>
    <scope>NUCLEOTIDE SEQUENCE [LARGE SCALE GENOMIC DNA]</scope>
    <source>
        <tissue evidence="5">Nenye</tissue>
    </source>
</reference>
<keyword evidence="1" id="KW-0863">Zinc-finger</keyword>
<feature type="compositionally biased region" description="Low complexity" evidence="3">
    <location>
        <begin position="305"/>
        <end position="315"/>
    </location>
</feature>
<dbReference type="GO" id="GO:0008270">
    <property type="term" value="F:zinc ion binding"/>
    <property type="evidence" value="ECO:0007669"/>
    <property type="project" value="UniProtKB-KW"/>
</dbReference>
<feature type="region of interest" description="Disordered" evidence="3">
    <location>
        <begin position="694"/>
        <end position="721"/>
    </location>
</feature>
<comment type="caution">
    <text evidence="5">The sequence shown here is derived from an EMBL/GenBank/DDBJ whole genome shotgun (WGS) entry which is preliminary data.</text>
</comment>
<dbReference type="Pfam" id="PF20235">
    <property type="entry name" value="PIR2-like_helical"/>
    <property type="match status" value="1"/>
</dbReference>
<dbReference type="EMBL" id="JBJUIK010000004">
    <property type="protein sequence ID" value="KAL3531386.1"/>
    <property type="molecule type" value="Genomic_DNA"/>
</dbReference>
<dbReference type="Gene3D" id="3.30.40.10">
    <property type="entry name" value="Zinc/RING finger domain, C3HC4 (zinc finger)"/>
    <property type="match status" value="1"/>
</dbReference>
<dbReference type="InterPro" id="IPR001841">
    <property type="entry name" value="Znf_RING"/>
</dbReference>
<organism evidence="5 6">
    <name type="scientific">Cinchona calisaya</name>
    <dbReference type="NCBI Taxonomy" id="153742"/>
    <lineage>
        <taxon>Eukaryota</taxon>
        <taxon>Viridiplantae</taxon>
        <taxon>Streptophyta</taxon>
        <taxon>Embryophyta</taxon>
        <taxon>Tracheophyta</taxon>
        <taxon>Spermatophyta</taxon>
        <taxon>Magnoliopsida</taxon>
        <taxon>eudicotyledons</taxon>
        <taxon>Gunneridae</taxon>
        <taxon>Pentapetalae</taxon>
        <taxon>asterids</taxon>
        <taxon>lamiids</taxon>
        <taxon>Gentianales</taxon>
        <taxon>Rubiaceae</taxon>
        <taxon>Cinchonoideae</taxon>
        <taxon>Cinchoneae</taxon>
        <taxon>Cinchona</taxon>
    </lineage>
</organism>
<proteinExistence type="predicted"/>
<evidence type="ECO:0000256" key="2">
    <source>
        <dbReference type="SAM" id="Coils"/>
    </source>
</evidence>
<dbReference type="AlphaFoldDB" id="A0ABD3AJQ8"/>
<dbReference type="PANTHER" id="PTHR46405">
    <property type="entry name" value="OS05G0141500 PROTEIN"/>
    <property type="match status" value="1"/>
</dbReference>
<dbReference type="Proteomes" id="UP001630127">
    <property type="component" value="Unassembled WGS sequence"/>
</dbReference>
<keyword evidence="1" id="KW-0862">Zinc</keyword>
<dbReference type="PROSITE" id="PS50089">
    <property type="entry name" value="ZF_RING_2"/>
    <property type="match status" value="1"/>
</dbReference>
<evidence type="ECO:0000313" key="6">
    <source>
        <dbReference type="Proteomes" id="UP001630127"/>
    </source>
</evidence>
<sequence>MGDSGDVGGCSELCNTISTCGKGSKNKRKYLSEFPLDLIDVSALSLTEFPRYELLEEKLRNAQIELASQEARADASCPEQEVEEFEEDEWDDPVVCQLQELLSNHLLGTFQNAIKKVTESGYNHQVAELLILRSGLYHGTKDVVSNAVDGALAFMSREKELETSRHHVFEDLDSLVNYTILEMIAVVREVRPCLTVAEAMWWLLICDLNLLHACVLDRDHLGSFCVPEISGERSCGPTVSPLTLKAPETSDPKLNKPYTSEPSAPKGQISHSEFSATAALTQLPKSKISHVHDVAIPPKESLVPSLESRGKSLSSSREHVQSVTQAAMEEKAAGGRKGPTGHSKRDILRQKTFHFEKSYKGRMSKGAFKAKLTTWGSMVLDKTMKSPSGSSGVLMKSTGSSGVIMKSTYPKITTSLGTNHPLSEGSYDISSNPSSVHQVTDPSVLAVKETVYALPALNSKNPMSSSIEFKPMPKAKTNNTSPSQVPDYYSGIPYNESLGKYVPKDDKEEIILTLASHMKALQKEIEFWKDWANEKVMEATRRLSKDQVELKMLRHEKEEADKCKNDMPSLEEGSMKRLSEMDHAISNAAAQIETANLRIHRLEDENNVLKTRAEAARFQALRASTNFTEAVQKEQEAMKRSQSADTKKTALQEEFTTLKHRAEDLQHQLEKAKLRKNQIEALWKQEEREKLKHDRQAELLKRESEQQKARTKAEEDNMRETDERNMQVCVEHIKKLENEISELRLESESSKIAALLGGVDMGYDSSLIGSRIASACQGFQVPKVNKRLAVFQDNFGAGSGKPERECVMCLTAEMSVVFLPCAHQVLCAECNVLHEKQGMKDCPSCRTVIQKRIPVRYINSQHP</sequence>
<gene>
    <name evidence="5" type="ORF">ACH5RR_010708</name>
</gene>